<name>A0A7J6L5X9_PEROL</name>
<proteinExistence type="predicted"/>
<protein>
    <submittedName>
        <fullName evidence="1">Uncharacterized protein</fullName>
    </submittedName>
</protein>
<evidence type="ECO:0000313" key="2">
    <source>
        <dbReference type="Proteomes" id="UP000570595"/>
    </source>
</evidence>
<comment type="caution">
    <text evidence="1">The sequence shown here is derived from an EMBL/GenBank/DDBJ whole genome shotgun (WGS) entry which is preliminary data.</text>
</comment>
<gene>
    <name evidence="1" type="ORF">FOZ61_008176</name>
</gene>
<reference evidence="1 2" key="1">
    <citation type="submission" date="2020-04" db="EMBL/GenBank/DDBJ databases">
        <title>Perkinsus olseni comparative genomics.</title>
        <authorList>
            <person name="Bogema D.R."/>
        </authorList>
    </citation>
    <scope>NUCLEOTIDE SEQUENCE [LARGE SCALE GENOMIC DNA]</scope>
    <source>
        <strain evidence="1">ATCC PRA-179</strain>
    </source>
</reference>
<sequence length="116" mass="13272">MTPRKEWDVTKPLGLYTPRNFTTASIRAELEFLENDRVNIRLIRVTVDEQQQQYWEQHHPGQFSREGYTVFGCDPVKNRVTMVASGDAFEVLHESDPAEDAGPVTDVTKSSGVYRI</sequence>
<dbReference type="Proteomes" id="UP000570595">
    <property type="component" value="Unassembled WGS sequence"/>
</dbReference>
<evidence type="ECO:0000313" key="1">
    <source>
        <dbReference type="EMBL" id="KAF4654582.1"/>
    </source>
</evidence>
<dbReference type="EMBL" id="JABAHT010000525">
    <property type="protein sequence ID" value="KAF4654582.1"/>
    <property type="molecule type" value="Genomic_DNA"/>
</dbReference>
<accession>A0A7J6L5X9</accession>
<dbReference type="AlphaFoldDB" id="A0A7J6L5X9"/>
<organism evidence="1 2">
    <name type="scientific">Perkinsus olseni</name>
    <name type="common">Perkinsus atlanticus</name>
    <dbReference type="NCBI Taxonomy" id="32597"/>
    <lineage>
        <taxon>Eukaryota</taxon>
        <taxon>Sar</taxon>
        <taxon>Alveolata</taxon>
        <taxon>Perkinsozoa</taxon>
        <taxon>Perkinsea</taxon>
        <taxon>Perkinsida</taxon>
        <taxon>Perkinsidae</taxon>
        <taxon>Perkinsus</taxon>
    </lineage>
</organism>